<accession>A0A420BJ73</accession>
<dbReference type="RefSeq" id="WP_147420355.1">
    <property type="nucleotide sequence ID" value="NZ_RAPY01000001.1"/>
</dbReference>
<evidence type="ECO:0000313" key="2">
    <source>
        <dbReference type="Proteomes" id="UP000286246"/>
    </source>
</evidence>
<dbReference type="Proteomes" id="UP000286246">
    <property type="component" value="Unassembled WGS sequence"/>
</dbReference>
<evidence type="ECO:0000313" key="1">
    <source>
        <dbReference type="EMBL" id="RKE56824.1"/>
    </source>
</evidence>
<dbReference type="AlphaFoldDB" id="A0A420BJ73"/>
<protein>
    <submittedName>
        <fullName evidence="1">Uncharacterized protein</fullName>
    </submittedName>
</protein>
<comment type="caution">
    <text evidence="1">The sequence shown here is derived from an EMBL/GenBank/DDBJ whole genome shotgun (WGS) entry which is preliminary data.</text>
</comment>
<gene>
    <name evidence="1" type="ORF">DFQ12_1693</name>
</gene>
<dbReference type="EMBL" id="RAPY01000001">
    <property type="protein sequence ID" value="RKE56824.1"/>
    <property type="molecule type" value="Genomic_DNA"/>
</dbReference>
<sequence>MKLAKNSEKIYFFHDTTVNTEKPLQYIKEYSNVNCPSILSWSTITLPMGDFPNSTSIHMLCNGATTGYLGKSEKFNEVDT</sequence>
<keyword evidence="2" id="KW-1185">Reference proteome</keyword>
<reference evidence="1 2" key="1">
    <citation type="submission" date="2018-09" db="EMBL/GenBank/DDBJ databases">
        <title>Genomic Encyclopedia of Type Strains, Phase III (KMG-III): the genomes of soil and plant-associated and newly described type strains.</title>
        <authorList>
            <person name="Whitman W."/>
        </authorList>
    </citation>
    <scope>NUCLEOTIDE SEQUENCE [LARGE SCALE GENOMIC DNA]</scope>
    <source>
        <strain evidence="1 2">CECT 7938</strain>
    </source>
</reference>
<name>A0A420BJ73_SPHD1</name>
<organism evidence="1 2">
    <name type="scientific">Sphingobacterium detergens</name>
    <dbReference type="NCBI Taxonomy" id="1145106"/>
    <lineage>
        <taxon>Bacteria</taxon>
        <taxon>Pseudomonadati</taxon>
        <taxon>Bacteroidota</taxon>
        <taxon>Sphingobacteriia</taxon>
        <taxon>Sphingobacteriales</taxon>
        <taxon>Sphingobacteriaceae</taxon>
        <taxon>Sphingobacterium</taxon>
    </lineage>
</organism>
<proteinExistence type="predicted"/>